<dbReference type="Proteomes" id="UP000746690">
    <property type="component" value="Unassembled WGS sequence"/>
</dbReference>
<organism evidence="1 2">
    <name type="scientific">Flavivirga algicola</name>
    <dbReference type="NCBI Taxonomy" id="2729136"/>
    <lineage>
        <taxon>Bacteria</taxon>
        <taxon>Pseudomonadati</taxon>
        <taxon>Bacteroidota</taxon>
        <taxon>Flavobacteriia</taxon>
        <taxon>Flavobacteriales</taxon>
        <taxon>Flavobacteriaceae</taxon>
        <taxon>Flavivirga</taxon>
    </lineage>
</organism>
<keyword evidence="2" id="KW-1185">Reference proteome</keyword>
<gene>
    <name evidence="1" type="ORF">HHX25_21015</name>
</gene>
<dbReference type="PROSITE" id="PS51257">
    <property type="entry name" value="PROKAR_LIPOPROTEIN"/>
    <property type="match status" value="1"/>
</dbReference>
<dbReference type="Pfam" id="PF15869">
    <property type="entry name" value="TolB_like"/>
    <property type="match status" value="1"/>
</dbReference>
<proteinExistence type="predicted"/>
<protein>
    <submittedName>
        <fullName evidence="1">Uncharacterized protein</fullName>
    </submittedName>
</protein>
<sequence>MKLKVIYSLFVGVIFLQSCKKTYSGLEPDFKINSFPKHHVLNNGKYLINDSLLLGNSRWIRYHPDSFLIVQELGSSKMLKIIDLKTGKIQEIIDKGRGPNEMITAWGINIVDKNIWVYGGQLKKMLKLSYDEERQFYISDNLSLDDRTCMTGYAHNDSTIVGLCLPDTNRLTIYDRNKNVNKIGKFPLIYSSNQVEPNNNVFTSFIAGGPNNKVVLACTKTDILEIYDINKGLEKRLHGPKGIKIEAEAVGIGMGTITKTTPPFRAFYNVVANAHEFCVGYTGYETIEGVKRTIEDSFPKRIFCFSWDGEPKREYIFDIPILSFDFDWKNKKIYALTITPEAKIIIYDINEKM</sequence>
<dbReference type="EMBL" id="JABBHF010000023">
    <property type="protein sequence ID" value="NMH89991.1"/>
    <property type="molecule type" value="Genomic_DNA"/>
</dbReference>
<name>A0ABX1S3Q3_9FLAO</name>
<evidence type="ECO:0000313" key="2">
    <source>
        <dbReference type="Proteomes" id="UP000746690"/>
    </source>
</evidence>
<evidence type="ECO:0000313" key="1">
    <source>
        <dbReference type="EMBL" id="NMH89991.1"/>
    </source>
</evidence>
<dbReference type="SUPFAM" id="SSF101898">
    <property type="entry name" value="NHL repeat"/>
    <property type="match status" value="1"/>
</dbReference>
<dbReference type="RefSeq" id="WP_169677385.1">
    <property type="nucleotide sequence ID" value="NZ_JABBHF010000023.1"/>
</dbReference>
<comment type="caution">
    <text evidence="1">The sequence shown here is derived from an EMBL/GenBank/DDBJ whole genome shotgun (WGS) entry which is preliminary data.</text>
</comment>
<reference evidence="1 2" key="1">
    <citation type="submission" date="2020-04" db="EMBL/GenBank/DDBJ databases">
        <title>A Flavivirga sp. nov.</title>
        <authorList>
            <person name="Sun X."/>
        </authorList>
    </citation>
    <scope>NUCLEOTIDE SEQUENCE [LARGE SCALE GENOMIC DNA]</scope>
    <source>
        <strain evidence="1 2">Y03</strain>
    </source>
</reference>
<accession>A0ABX1S3Q3</accession>